<dbReference type="STRING" id="313596.RB2501_04275"/>
<feature type="region of interest" description="Disordered" evidence="1">
    <location>
        <begin position="275"/>
        <end position="339"/>
    </location>
</feature>
<dbReference type="HOGENOM" id="CLU_561260_0_0_10"/>
<dbReference type="RefSeq" id="WP_012813778.1">
    <property type="nucleotide sequence ID" value="NC_013222.1"/>
</dbReference>
<evidence type="ECO:0008006" key="4">
    <source>
        <dbReference type="Google" id="ProtNLM"/>
    </source>
</evidence>
<evidence type="ECO:0000256" key="1">
    <source>
        <dbReference type="SAM" id="MobiDB-lite"/>
    </source>
</evidence>
<dbReference type="EMBL" id="CP001712">
    <property type="protein sequence ID" value="EAR16083.1"/>
    <property type="molecule type" value="Genomic_DNA"/>
</dbReference>
<proteinExistence type="predicted"/>
<evidence type="ECO:0000313" key="3">
    <source>
        <dbReference type="Proteomes" id="UP000009049"/>
    </source>
</evidence>
<protein>
    <recommendedName>
        <fullName evidence="4">ParB/Sulfiredoxin domain-containing protein</fullName>
    </recommendedName>
</protein>
<evidence type="ECO:0000313" key="2">
    <source>
        <dbReference type="EMBL" id="EAR16083.1"/>
    </source>
</evidence>
<dbReference type="eggNOG" id="COG1475">
    <property type="taxonomic scope" value="Bacteria"/>
</dbReference>
<dbReference type="AlphaFoldDB" id="A4CGM5"/>
<organism evidence="2 3">
    <name type="scientific">Robiginitalea biformata (strain ATCC BAA-864 / DSM 15991 / KCTC 12146 / HTCC2501)</name>
    <dbReference type="NCBI Taxonomy" id="313596"/>
    <lineage>
        <taxon>Bacteria</taxon>
        <taxon>Pseudomonadati</taxon>
        <taxon>Bacteroidota</taxon>
        <taxon>Flavobacteriia</taxon>
        <taxon>Flavobacteriales</taxon>
        <taxon>Flavobacteriaceae</taxon>
        <taxon>Robiginitalea</taxon>
    </lineage>
</organism>
<dbReference type="Proteomes" id="UP000009049">
    <property type="component" value="Chromosome"/>
</dbReference>
<reference evidence="2 3" key="1">
    <citation type="journal article" date="2009" name="J. Bacteriol.">
        <title>Complete genome sequence of Robiginitalea biformata HTCC2501.</title>
        <authorList>
            <person name="Oh H.M."/>
            <person name="Giovannoni S.J."/>
            <person name="Lee K."/>
            <person name="Ferriera S."/>
            <person name="Johnson J."/>
            <person name="Cho J.C."/>
        </authorList>
    </citation>
    <scope>NUCLEOTIDE SEQUENCE [LARGE SCALE GENOMIC DNA]</scope>
    <source>
        <strain evidence="3">ATCC BAA-864 / HTCC2501 / KCTC 12146</strain>
    </source>
</reference>
<sequence>MSDTIEFVELKKLKLDVNNPRFAELYSGSNKEEDLIQYLLYNEAAEDVAKTIVSVGKFHADKALWVLKTDGGYLVKDGNRRCAAVKALRNPTKYELDLKKKIIKTLPILVYDDPDELDKRILQEHTNNVFREWDRIAKALEVYRMFSKGDTIESMKDIDSTPTQLIKLASFYYEAVKKGEEDLKKLLRRGRGKSGGKTIIFERLFRYSRQCGYYFQNKPSYKIKVTDQACFDSYVEALIHYLQDYPEIRTQDIDSWKETFFLKLSPYGFTPCGKSTSSSTNGNSQSSSASSSSSSQTSQPSNQGSQTNPGTTQASSQTSSSTAQRGSTKTKPVYKRKSLPRNLTKPINECYSLDKDKYCNAKTAMTRIALECALKYVVENTEYEPSKKLKDSNYFRNVFFNPDGSKKPFTDFKKLKNLFTQLIDNTGVRKAFENFDMEKTHQTIHNYNVGATPSDSVALCDNLIPILEFLLQKEDDLISSLKKESL</sequence>
<feature type="compositionally biased region" description="Low complexity" evidence="1">
    <location>
        <begin position="275"/>
        <end position="327"/>
    </location>
</feature>
<dbReference type="REBASE" id="26211">
    <property type="entry name" value="RbiORF4280P"/>
</dbReference>
<keyword evidence="3" id="KW-1185">Reference proteome</keyword>
<dbReference type="OrthoDB" id="9769293at2"/>
<gene>
    <name evidence="2" type="ordered locus">RB2501_04275</name>
</gene>
<dbReference type="KEGG" id="rbi:RB2501_04275"/>
<accession>A4CGM5</accession>
<name>A4CGM5_ROBBH</name>